<evidence type="ECO:0008006" key="3">
    <source>
        <dbReference type="Google" id="ProtNLM"/>
    </source>
</evidence>
<evidence type="ECO:0000313" key="1">
    <source>
        <dbReference type="EMBL" id="GIU03080.1"/>
    </source>
</evidence>
<sequence length="302" mass="35186">METNFDVLTQRAITLHVGLPKTATTTIQNALFANAELLKSHYGIDYCKDLCGLADVNCTGHHPLAWAEFLPTHSHFKPIDTALVKARFKVPGNILLSSEWFSMATTKQLSITLEKWDLPSDRRVLLIYRNEFDHIRSSWLQAIKMGLCFLSLQEYYLQRYKPWRSPISMKVKKWADLGFAVEVMSFDELKTAENDMTLEILNKLYGIKVDKKLWVNVEASNVSPPRVAVNLYRKLITLVKRFYPSLTSNWSEAEYHVAHDKLCRVLAWLPLKDRRYDEEEANVRHDLEMQPHFYDYQKDSVK</sequence>
<dbReference type="RefSeq" id="WP_119977534.1">
    <property type="nucleotide sequence ID" value="NZ_BPFB01000095.1"/>
</dbReference>
<proteinExistence type="predicted"/>
<organism evidence="1 2">
    <name type="scientific">Shewanella algidipiscicola</name>
    <dbReference type="NCBI Taxonomy" id="614070"/>
    <lineage>
        <taxon>Bacteria</taxon>
        <taxon>Pseudomonadati</taxon>
        <taxon>Pseudomonadota</taxon>
        <taxon>Gammaproteobacteria</taxon>
        <taxon>Alteromonadales</taxon>
        <taxon>Shewanellaceae</taxon>
        <taxon>Shewanella</taxon>
    </lineage>
</organism>
<protein>
    <recommendedName>
        <fullName evidence="3">Sulfotransferase domain-containing protein</fullName>
    </recommendedName>
</protein>
<accession>A0ABQ4NTK1</accession>
<name>A0ABQ4NTK1_9GAMM</name>
<dbReference type="EMBL" id="BPFB01000095">
    <property type="protein sequence ID" value="GIU03080.1"/>
    <property type="molecule type" value="Genomic_DNA"/>
</dbReference>
<dbReference type="InterPro" id="IPR027417">
    <property type="entry name" value="P-loop_NTPase"/>
</dbReference>
<keyword evidence="2" id="KW-1185">Reference proteome</keyword>
<gene>
    <name evidence="1" type="ORF">TUM4630_36180</name>
</gene>
<dbReference type="Proteomes" id="UP000761574">
    <property type="component" value="Unassembled WGS sequence"/>
</dbReference>
<comment type="caution">
    <text evidence="1">The sequence shown here is derived from an EMBL/GenBank/DDBJ whole genome shotgun (WGS) entry which is preliminary data.</text>
</comment>
<reference evidence="1 2" key="1">
    <citation type="submission" date="2021-05" db="EMBL/GenBank/DDBJ databases">
        <title>Molecular characterization for Shewanella algae harboring chromosomal blaOXA-55-like strains isolated from clinical and environment sample.</title>
        <authorList>
            <person name="Ohama Y."/>
            <person name="Aoki K."/>
            <person name="Harada S."/>
            <person name="Moriya K."/>
            <person name="Ishii Y."/>
            <person name="Tateda K."/>
        </authorList>
    </citation>
    <scope>NUCLEOTIDE SEQUENCE [LARGE SCALE GENOMIC DNA]</scope>
    <source>
        <strain evidence="1 2">LMG 23746</strain>
    </source>
</reference>
<evidence type="ECO:0000313" key="2">
    <source>
        <dbReference type="Proteomes" id="UP000761574"/>
    </source>
</evidence>
<dbReference type="SUPFAM" id="SSF52540">
    <property type="entry name" value="P-loop containing nucleoside triphosphate hydrolases"/>
    <property type="match status" value="1"/>
</dbReference>